<protein>
    <submittedName>
        <fullName evidence="2">Uncharacterized protein</fullName>
    </submittedName>
</protein>
<dbReference type="EMBL" id="AACS02000001">
    <property type="protein sequence ID" value="EAU92181.2"/>
    <property type="molecule type" value="Genomic_DNA"/>
</dbReference>
<gene>
    <name evidence="2" type="ORF">CC1G_08804</name>
</gene>
<comment type="caution">
    <text evidence="2">The sequence shown here is derived from an EMBL/GenBank/DDBJ whole genome shotgun (WGS) entry which is preliminary data.</text>
</comment>
<feature type="compositionally biased region" description="Acidic residues" evidence="1">
    <location>
        <begin position="1"/>
        <end position="12"/>
    </location>
</feature>
<dbReference type="VEuPathDB" id="FungiDB:CC1G_08804"/>
<proteinExistence type="predicted"/>
<dbReference type="HOGENOM" id="CLU_756530_0_0_1"/>
<dbReference type="Proteomes" id="UP000001861">
    <property type="component" value="Unassembled WGS sequence"/>
</dbReference>
<name>A8N454_COPC7</name>
<dbReference type="RefSeq" id="XP_001829649.2">
    <property type="nucleotide sequence ID" value="XM_001829597.2"/>
</dbReference>
<organism evidence="2 3">
    <name type="scientific">Coprinopsis cinerea (strain Okayama-7 / 130 / ATCC MYA-4618 / FGSC 9003)</name>
    <name type="common">Inky cap fungus</name>
    <name type="synonym">Hormographiella aspergillata</name>
    <dbReference type="NCBI Taxonomy" id="240176"/>
    <lineage>
        <taxon>Eukaryota</taxon>
        <taxon>Fungi</taxon>
        <taxon>Dikarya</taxon>
        <taxon>Basidiomycota</taxon>
        <taxon>Agaricomycotina</taxon>
        <taxon>Agaricomycetes</taxon>
        <taxon>Agaricomycetidae</taxon>
        <taxon>Agaricales</taxon>
        <taxon>Agaricineae</taxon>
        <taxon>Psathyrellaceae</taxon>
        <taxon>Coprinopsis</taxon>
    </lineage>
</organism>
<keyword evidence="3" id="KW-1185">Reference proteome</keyword>
<dbReference type="GeneID" id="6006082"/>
<evidence type="ECO:0000313" key="2">
    <source>
        <dbReference type="EMBL" id="EAU92181.2"/>
    </source>
</evidence>
<dbReference type="InParanoid" id="A8N454"/>
<dbReference type="AlphaFoldDB" id="A8N454"/>
<evidence type="ECO:0000256" key="1">
    <source>
        <dbReference type="SAM" id="MobiDB-lite"/>
    </source>
</evidence>
<feature type="region of interest" description="Disordered" evidence="1">
    <location>
        <begin position="247"/>
        <end position="267"/>
    </location>
</feature>
<dbReference type="OrthoDB" id="8954335at2759"/>
<accession>A8N454</accession>
<sequence>MDVDDGSEEDEVQALNNSYYVKGKQKDERPPPPPGSGLGRGANRVNIQVGASLYHPSKSNFRHAVSPSREDKSDTKWKELSLISDFWFQTSSTGSSNECHVWFSELRCTTHLTSGAFPAYHQTLMKVDIDTKVKGARIYNATPRTTLARDQAWTHAQGTKAVSQNALKFGFKLPIGLSEAVEGTHIKENSSVVEHRVHGSAIRKQESFGRIWWTFDVDDENQRKCGLDVPQGSLPRASLEFFRLKGKQPMPLSSSPTSSSSSSSEPESEWPCLEIVFSSCWSLIGQQKSRSWRFWEDGDTTGVHYSNFGQWVLMGVPTGLSEDSRFSGEMEIKNQPGLKVKLYASEGPAMVTPACFPLTDRRIFDG</sequence>
<evidence type="ECO:0000313" key="3">
    <source>
        <dbReference type="Proteomes" id="UP000001861"/>
    </source>
</evidence>
<dbReference type="KEGG" id="cci:CC1G_08804"/>
<feature type="region of interest" description="Disordered" evidence="1">
    <location>
        <begin position="1"/>
        <end position="43"/>
    </location>
</feature>
<feature type="compositionally biased region" description="Low complexity" evidence="1">
    <location>
        <begin position="253"/>
        <end position="265"/>
    </location>
</feature>
<reference evidence="2 3" key="1">
    <citation type="journal article" date="2010" name="Proc. Natl. Acad. Sci. U.S.A.">
        <title>Insights into evolution of multicellular fungi from the assembled chromosomes of the mushroom Coprinopsis cinerea (Coprinus cinereus).</title>
        <authorList>
            <person name="Stajich J.E."/>
            <person name="Wilke S.K."/>
            <person name="Ahren D."/>
            <person name="Au C.H."/>
            <person name="Birren B.W."/>
            <person name="Borodovsky M."/>
            <person name="Burns C."/>
            <person name="Canback B."/>
            <person name="Casselton L.A."/>
            <person name="Cheng C.K."/>
            <person name="Deng J."/>
            <person name="Dietrich F.S."/>
            <person name="Fargo D.C."/>
            <person name="Farman M.L."/>
            <person name="Gathman A.C."/>
            <person name="Goldberg J."/>
            <person name="Guigo R."/>
            <person name="Hoegger P.J."/>
            <person name="Hooker J.B."/>
            <person name="Huggins A."/>
            <person name="James T.Y."/>
            <person name="Kamada T."/>
            <person name="Kilaru S."/>
            <person name="Kodira C."/>
            <person name="Kues U."/>
            <person name="Kupfer D."/>
            <person name="Kwan H.S."/>
            <person name="Lomsadze A."/>
            <person name="Li W."/>
            <person name="Lilly W.W."/>
            <person name="Ma L.J."/>
            <person name="Mackey A.J."/>
            <person name="Manning G."/>
            <person name="Martin F."/>
            <person name="Muraguchi H."/>
            <person name="Natvig D.O."/>
            <person name="Palmerini H."/>
            <person name="Ramesh M.A."/>
            <person name="Rehmeyer C.J."/>
            <person name="Roe B.A."/>
            <person name="Shenoy N."/>
            <person name="Stanke M."/>
            <person name="Ter-Hovhannisyan V."/>
            <person name="Tunlid A."/>
            <person name="Velagapudi R."/>
            <person name="Vision T.J."/>
            <person name="Zeng Q."/>
            <person name="Zolan M.E."/>
            <person name="Pukkila P.J."/>
        </authorList>
    </citation>
    <scope>NUCLEOTIDE SEQUENCE [LARGE SCALE GENOMIC DNA]</scope>
    <source>
        <strain evidence="3">Okayama-7 / 130 / ATCC MYA-4618 / FGSC 9003</strain>
    </source>
</reference>